<keyword evidence="2" id="KW-0560">Oxidoreductase</keyword>
<accession>A0A366IE49</accession>
<dbReference type="FunFam" id="3.40.50.720:FF:000084">
    <property type="entry name" value="Short-chain dehydrogenase reductase"/>
    <property type="match status" value="1"/>
</dbReference>
<name>A0A366IE49_9MICO</name>
<evidence type="ECO:0000256" key="3">
    <source>
        <dbReference type="SAM" id="MobiDB-lite"/>
    </source>
</evidence>
<dbReference type="Pfam" id="PF13561">
    <property type="entry name" value="adh_short_C2"/>
    <property type="match status" value="1"/>
</dbReference>
<dbReference type="PANTHER" id="PTHR43639">
    <property type="entry name" value="OXIDOREDUCTASE, SHORT-CHAIN DEHYDROGENASE/REDUCTASE FAMILY (AFU_ORTHOLOGUE AFUA_5G02870)"/>
    <property type="match status" value="1"/>
</dbReference>
<dbReference type="Gene3D" id="3.40.50.720">
    <property type="entry name" value="NAD(P)-binding Rossmann-like Domain"/>
    <property type="match status" value="1"/>
</dbReference>
<dbReference type="InterPro" id="IPR020904">
    <property type="entry name" value="Sc_DH/Rdtase_CS"/>
</dbReference>
<proteinExistence type="inferred from homology"/>
<dbReference type="CDD" id="cd05233">
    <property type="entry name" value="SDR_c"/>
    <property type="match status" value="1"/>
</dbReference>
<evidence type="ECO:0000256" key="1">
    <source>
        <dbReference type="ARBA" id="ARBA00006484"/>
    </source>
</evidence>
<comment type="caution">
    <text evidence="4">The sequence shown here is derived from an EMBL/GenBank/DDBJ whole genome shotgun (WGS) entry which is preliminary data.</text>
</comment>
<evidence type="ECO:0000313" key="4">
    <source>
        <dbReference type="EMBL" id="RBP69480.1"/>
    </source>
</evidence>
<evidence type="ECO:0000256" key="2">
    <source>
        <dbReference type="ARBA" id="ARBA00023002"/>
    </source>
</evidence>
<dbReference type="EMBL" id="QNSB01000012">
    <property type="protein sequence ID" value="RBP69480.1"/>
    <property type="molecule type" value="Genomic_DNA"/>
</dbReference>
<dbReference type="PRINTS" id="PR00081">
    <property type="entry name" value="GDHRDH"/>
</dbReference>
<comment type="similarity">
    <text evidence="1">Belongs to the short-chain dehydrogenases/reductases (SDR) family.</text>
</comment>
<dbReference type="InterPro" id="IPR002347">
    <property type="entry name" value="SDR_fam"/>
</dbReference>
<dbReference type="PROSITE" id="PS00061">
    <property type="entry name" value="ADH_SHORT"/>
    <property type="match status" value="1"/>
</dbReference>
<keyword evidence="5" id="KW-1185">Reference proteome</keyword>
<protein>
    <submittedName>
        <fullName evidence="4">NAD(P)-dependent dehydrogenase (Short-subunit alcohol dehydrogenase family)</fullName>
    </submittedName>
</protein>
<dbReference type="AlphaFoldDB" id="A0A366IE49"/>
<evidence type="ECO:0000313" key="5">
    <source>
        <dbReference type="Proteomes" id="UP000253509"/>
    </source>
</evidence>
<reference evidence="4 5" key="1">
    <citation type="submission" date="2018-06" db="EMBL/GenBank/DDBJ databases">
        <title>Freshwater and sediment microbial communities from various areas in North America, analyzing microbe dynamics in response to fracking.</title>
        <authorList>
            <person name="Lamendella R."/>
        </authorList>
    </citation>
    <scope>NUCLEOTIDE SEQUENCE [LARGE SCALE GENOMIC DNA]</scope>
    <source>
        <strain evidence="4 5">3b_TX</strain>
    </source>
</reference>
<dbReference type="GO" id="GO:0016491">
    <property type="term" value="F:oxidoreductase activity"/>
    <property type="evidence" value="ECO:0007669"/>
    <property type="project" value="UniProtKB-KW"/>
</dbReference>
<feature type="region of interest" description="Disordered" evidence="3">
    <location>
        <begin position="194"/>
        <end position="215"/>
    </location>
</feature>
<dbReference type="Proteomes" id="UP000253509">
    <property type="component" value="Unassembled WGS sequence"/>
</dbReference>
<dbReference type="PRINTS" id="PR00080">
    <property type="entry name" value="SDRFAMILY"/>
</dbReference>
<sequence>MGSTAIVTGGSRGIGADIVRRLARAGHHVLLVYSADDRGAEETATRCATADVAVEPLKCDITADDAPAGIFDAAARLGTPTTLVNNAGTTGAISPLSEASDETIRTVIDVNLTATIRLCREAMCRWQEADGLPRSIVNVSSVAAKIGSPGEYVWYAAAKAGVNALTTGLAVEAAPLGIRVNAVNPGTTNTTIHTRAGRPNRAEEAGRRSPMGRPAEPDEIAAAVEWLVSTEASYVNGTILDVAGGVR</sequence>
<gene>
    <name evidence="4" type="ORF">DFO65_11214</name>
</gene>
<dbReference type="SUPFAM" id="SSF51735">
    <property type="entry name" value="NAD(P)-binding Rossmann-fold domains"/>
    <property type="match status" value="1"/>
</dbReference>
<dbReference type="PANTHER" id="PTHR43639:SF1">
    <property type="entry name" value="SHORT-CHAIN DEHYDROGENASE_REDUCTASE FAMILY PROTEIN"/>
    <property type="match status" value="1"/>
</dbReference>
<dbReference type="RefSeq" id="WP_113905166.1">
    <property type="nucleotide sequence ID" value="NZ_QNSB01000012.1"/>
</dbReference>
<dbReference type="InterPro" id="IPR036291">
    <property type="entry name" value="NAD(P)-bd_dom_sf"/>
</dbReference>
<organism evidence="4 5">
    <name type="scientific">Brevibacterium celere</name>
    <dbReference type="NCBI Taxonomy" id="225845"/>
    <lineage>
        <taxon>Bacteria</taxon>
        <taxon>Bacillati</taxon>
        <taxon>Actinomycetota</taxon>
        <taxon>Actinomycetes</taxon>
        <taxon>Micrococcales</taxon>
        <taxon>Brevibacteriaceae</taxon>
        <taxon>Brevibacterium</taxon>
    </lineage>
</organism>